<dbReference type="RefSeq" id="WP_013712350.1">
    <property type="nucleotide sequence ID" value="NC_015408.1"/>
</dbReference>
<feature type="chain" id="PRO_5041321361" evidence="2">
    <location>
        <begin position="22"/>
        <end position="199"/>
    </location>
</feature>
<sequence>MRVNFYAVLCYALFGAISASARTPSLQAVLAEVEDAAAKLHSHESELLLLTERLDEYDTRLHKLLSAKPEELSQKIQQLEKDQKVLAKTLATLTSSLKEMQNSLQSKLQDLQKDYKLLSQDLKFFRRSLQALVDGSTPGAFPDFSDPVPSHIYIVSPGDNLSSIAKKYKISVNELKKINKLNSDLIYTGQRLCLPMNTQ</sequence>
<keyword evidence="2" id="KW-0732">Signal</keyword>
<dbReference type="Proteomes" id="UP000008305">
    <property type="component" value="Chromosome"/>
</dbReference>
<dbReference type="SMART" id="SM00257">
    <property type="entry name" value="LysM"/>
    <property type="match status" value="1"/>
</dbReference>
<dbReference type="Pfam" id="PF01476">
    <property type="entry name" value="LysM"/>
    <property type="match status" value="1"/>
</dbReference>
<feature type="domain" description="LysM" evidence="3">
    <location>
        <begin position="151"/>
        <end position="194"/>
    </location>
</feature>
<dbReference type="GO" id="GO:0006355">
    <property type="term" value="P:regulation of DNA-templated transcription"/>
    <property type="evidence" value="ECO:0007669"/>
    <property type="project" value="InterPro"/>
</dbReference>
<feature type="signal peptide" evidence="2">
    <location>
        <begin position="1"/>
        <end position="21"/>
    </location>
</feature>
<proteinExistence type="predicted"/>
<name>A0AA34RCL6_CHLPE</name>
<dbReference type="SUPFAM" id="SSF47655">
    <property type="entry name" value="STAT"/>
    <property type="match status" value="1"/>
</dbReference>
<organism evidence="4 5">
    <name type="scientific">Chlamydia pecorum (strain ATCC VR-628 / DSM 29919 / E58)</name>
    <name type="common">Chlamydophila pecorum</name>
    <dbReference type="NCBI Taxonomy" id="331635"/>
    <lineage>
        <taxon>Bacteria</taxon>
        <taxon>Pseudomonadati</taxon>
        <taxon>Chlamydiota</taxon>
        <taxon>Chlamydiia</taxon>
        <taxon>Chlamydiales</taxon>
        <taxon>Chlamydiaceae</taxon>
        <taxon>Chlamydia/Chlamydophila group</taxon>
        <taxon>Chlamydia</taxon>
    </lineage>
</organism>
<protein>
    <submittedName>
        <fullName evidence="4">N-acetylmuramoyl-L-Ala amidase</fullName>
    </submittedName>
</protein>
<keyword evidence="5" id="KW-1185">Reference proteome</keyword>
<dbReference type="GeneID" id="99718307"/>
<dbReference type="GO" id="GO:0008932">
    <property type="term" value="F:lytic endotransglycosylase activity"/>
    <property type="evidence" value="ECO:0007669"/>
    <property type="project" value="TreeGrafter"/>
</dbReference>
<dbReference type="InterPro" id="IPR015988">
    <property type="entry name" value="STAT_TF_CC"/>
</dbReference>
<evidence type="ECO:0000256" key="1">
    <source>
        <dbReference type="SAM" id="Coils"/>
    </source>
</evidence>
<dbReference type="InterPro" id="IPR036779">
    <property type="entry name" value="LysM_dom_sf"/>
</dbReference>
<dbReference type="PANTHER" id="PTHR33734">
    <property type="entry name" value="LYSM DOMAIN-CONTAINING GPI-ANCHORED PROTEIN 2"/>
    <property type="match status" value="1"/>
</dbReference>
<dbReference type="GO" id="GO:0007165">
    <property type="term" value="P:signal transduction"/>
    <property type="evidence" value="ECO:0007669"/>
    <property type="project" value="InterPro"/>
</dbReference>
<dbReference type="KEGG" id="cpm:G5S_0261"/>
<dbReference type="SUPFAM" id="SSF54106">
    <property type="entry name" value="LysM domain"/>
    <property type="match status" value="1"/>
</dbReference>
<evidence type="ECO:0000313" key="5">
    <source>
        <dbReference type="Proteomes" id="UP000008305"/>
    </source>
</evidence>
<dbReference type="PANTHER" id="PTHR33734:SF22">
    <property type="entry name" value="MEMBRANE-BOUND LYTIC MUREIN TRANSGLYCOSYLASE D"/>
    <property type="match status" value="1"/>
</dbReference>
<dbReference type="CDD" id="cd00118">
    <property type="entry name" value="LysM"/>
    <property type="match status" value="1"/>
</dbReference>
<evidence type="ECO:0000259" key="3">
    <source>
        <dbReference type="PROSITE" id="PS51782"/>
    </source>
</evidence>
<dbReference type="PROSITE" id="PS51782">
    <property type="entry name" value="LYSM"/>
    <property type="match status" value="1"/>
</dbReference>
<gene>
    <name evidence="4" type="ordered locus">G5S_0261</name>
</gene>
<reference evidence="4 5" key="1">
    <citation type="journal article" date="2011" name="J. Bacteriol.">
        <title>Genome sequence of the obligate intracellular animal pathogen Chlamydia pecorum E58.</title>
        <authorList>
            <person name="Mojica S."/>
            <person name="Huot Creasy H."/>
            <person name="Daugherty S."/>
            <person name="Read T.D."/>
            <person name="Kim T."/>
            <person name="Kaltenboeck B."/>
            <person name="Bavoil P."/>
            <person name="Myers G.S."/>
        </authorList>
    </citation>
    <scope>NUCLEOTIDE SEQUENCE [LARGE SCALE GENOMIC DNA]</scope>
    <source>
        <strain evidence="4 5">E58</strain>
    </source>
</reference>
<dbReference type="InterPro" id="IPR018392">
    <property type="entry name" value="LysM"/>
</dbReference>
<dbReference type="Gene3D" id="3.10.350.10">
    <property type="entry name" value="LysM domain"/>
    <property type="match status" value="1"/>
</dbReference>
<accession>A0AA34RCL6</accession>
<dbReference type="EMBL" id="CP002608">
    <property type="protein sequence ID" value="AEB41272.1"/>
    <property type="molecule type" value="Genomic_DNA"/>
</dbReference>
<dbReference type="AlphaFoldDB" id="A0AA34RCL6"/>
<evidence type="ECO:0000313" key="4">
    <source>
        <dbReference type="EMBL" id="AEB41272.1"/>
    </source>
</evidence>
<evidence type="ECO:0000256" key="2">
    <source>
        <dbReference type="SAM" id="SignalP"/>
    </source>
</evidence>
<keyword evidence="1" id="KW-0175">Coiled coil</keyword>
<feature type="coiled-coil region" evidence="1">
    <location>
        <begin position="94"/>
        <end position="128"/>
    </location>
</feature>